<dbReference type="InterPro" id="IPR005793">
    <property type="entry name" value="Formyl_trans_C"/>
</dbReference>
<name>W7YPM6_9BACT</name>
<dbReference type="Pfam" id="PF02911">
    <property type="entry name" value="Formyl_trans_C"/>
    <property type="match status" value="1"/>
</dbReference>
<dbReference type="GO" id="GO:0004479">
    <property type="term" value="F:methionyl-tRNA formyltransferase activity"/>
    <property type="evidence" value="ECO:0007669"/>
    <property type="project" value="TreeGrafter"/>
</dbReference>
<dbReference type="PANTHER" id="PTHR11138">
    <property type="entry name" value="METHIONYL-TRNA FORMYLTRANSFERASE"/>
    <property type="match status" value="1"/>
</dbReference>
<dbReference type="Pfam" id="PF00551">
    <property type="entry name" value="Formyl_trans_N"/>
    <property type="match status" value="1"/>
</dbReference>
<dbReference type="eggNOG" id="COG0223">
    <property type="taxonomic scope" value="Bacteria"/>
</dbReference>
<evidence type="ECO:0000259" key="4">
    <source>
        <dbReference type="Pfam" id="PF00551"/>
    </source>
</evidence>
<evidence type="ECO:0000313" key="7">
    <source>
        <dbReference type="Proteomes" id="UP000019402"/>
    </source>
</evidence>
<dbReference type="EMBL" id="BAMD01000043">
    <property type="protein sequence ID" value="GAF04359.1"/>
    <property type="molecule type" value="Genomic_DNA"/>
</dbReference>
<keyword evidence="7" id="KW-1185">Reference proteome</keyword>
<accession>W7YPM6</accession>
<evidence type="ECO:0000256" key="2">
    <source>
        <dbReference type="ARBA" id="ARBA00022679"/>
    </source>
</evidence>
<keyword evidence="2 6" id="KW-0808">Transferase</keyword>
<protein>
    <submittedName>
        <fullName evidence="6">Methionyl-tRNA formyltransferase</fullName>
    </submittedName>
</protein>
<dbReference type="Gene3D" id="3.40.50.12230">
    <property type="match status" value="1"/>
</dbReference>
<organism evidence="6 7">
    <name type="scientific">Saccharicrinis fermentans DSM 9555 = JCM 21142</name>
    <dbReference type="NCBI Taxonomy" id="869213"/>
    <lineage>
        <taxon>Bacteria</taxon>
        <taxon>Pseudomonadati</taxon>
        <taxon>Bacteroidota</taxon>
        <taxon>Bacteroidia</taxon>
        <taxon>Marinilabiliales</taxon>
        <taxon>Marinilabiliaceae</taxon>
        <taxon>Saccharicrinis</taxon>
    </lineage>
</organism>
<feature type="domain" description="Formyl transferase N-terminal" evidence="4">
    <location>
        <begin position="1"/>
        <end position="87"/>
    </location>
</feature>
<feature type="domain" description="Formyl transferase C-terminal" evidence="5">
    <location>
        <begin position="119"/>
        <end position="220"/>
    </location>
</feature>
<evidence type="ECO:0000259" key="5">
    <source>
        <dbReference type="Pfam" id="PF02911"/>
    </source>
</evidence>
<dbReference type="CDD" id="cd08704">
    <property type="entry name" value="Met_tRNA_FMT_C"/>
    <property type="match status" value="1"/>
</dbReference>
<comment type="caution">
    <text evidence="6">The sequence shown here is derived from an EMBL/GenBank/DDBJ whole genome shotgun (WGS) entry which is preliminary data.</text>
</comment>
<dbReference type="InterPro" id="IPR036477">
    <property type="entry name" value="Formyl_transf_N_sf"/>
</dbReference>
<evidence type="ECO:0000313" key="6">
    <source>
        <dbReference type="EMBL" id="GAF04359.1"/>
    </source>
</evidence>
<sequence length="231" mass="25492">MLPETVWSMPPLGTFNLHGSLLPQYRGAAPINWAVINGDLETGVTTFFLQHEIDTGNIIDQKRMPIGPDDNAGTIHDRMMILGASLVLETTDKICTGTIETKPQSELISANTPLNPAPKIFKEDCKIDWHQPIDKVHNKIRGLSPYPAAWTEISDNNHQKTGLKIFETEIISDQSQKIGTISTDGKSRICIAGNGGSLLIKTLQLAGKKRMSAKEFLNGFKELHTYQISQS</sequence>
<dbReference type="InterPro" id="IPR002376">
    <property type="entry name" value="Formyl_transf_N"/>
</dbReference>
<evidence type="ECO:0000256" key="3">
    <source>
        <dbReference type="ARBA" id="ARBA00022917"/>
    </source>
</evidence>
<keyword evidence="3" id="KW-0648">Protein biosynthesis</keyword>
<dbReference type="GO" id="GO:0005829">
    <property type="term" value="C:cytosol"/>
    <property type="evidence" value="ECO:0007669"/>
    <property type="project" value="TreeGrafter"/>
</dbReference>
<proteinExistence type="inferred from homology"/>
<dbReference type="InterPro" id="IPR011034">
    <property type="entry name" value="Formyl_transferase-like_C_sf"/>
</dbReference>
<dbReference type="SUPFAM" id="SSF53328">
    <property type="entry name" value="Formyltransferase"/>
    <property type="match status" value="1"/>
</dbReference>
<evidence type="ECO:0000256" key="1">
    <source>
        <dbReference type="ARBA" id="ARBA00010699"/>
    </source>
</evidence>
<dbReference type="Proteomes" id="UP000019402">
    <property type="component" value="Unassembled WGS sequence"/>
</dbReference>
<reference evidence="6 7" key="1">
    <citation type="journal article" date="2014" name="Genome Announc.">
        <title>Draft Genome Sequence of Cytophaga fermentans JCM 21142T, a Facultative Anaerobe Isolated from Marine Mud.</title>
        <authorList>
            <person name="Starns D."/>
            <person name="Oshima K."/>
            <person name="Suda W."/>
            <person name="Iino T."/>
            <person name="Yuki M."/>
            <person name="Inoue J."/>
            <person name="Kitamura K."/>
            <person name="Iida T."/>
            <person name="Darby A."/>
            <person name="Hattori M."/>
            <person name="Ohkuma M."/>
        </authorList>
    </citation>
    <scope>NUCLEOTIDE SEQUENCE [LARGE SCALE GENOMIC DNA]</scope>
    <source>
        <strain evidence="6 7">JCM 21142</strain>
    </source>
</reference>
<comment type="similarity">
    <text evidence="1">Belongs to the Fmt family.</text>
</comment>
<dbReference type="InterPro" id="IPR044135">
    <property type="entry name" value="Met-tRNA-FMT_C"/>
</dbReference>
<dbReference type="SUPFAM" id="SSF50486">
    <property type="entry name" value="FMT C-terminal domain-like"/>
    <property type="match status" value="1"/>
</dbReference>
<dbReference type="AlphaFoldDB" id="W7YPM6"/>
<dbReference type="PANTHER" id="PTHR11138:SF5">
    <property type="entry name" value="METHIONYL-TRNA FORMYLTRANSFERASE, MITOCHONDRIAL"/>
    <property type="match status" value="1"/>
</dbReference>
<gene>
    <name evidence="6" type="ORF">JCM21142_73062</name>
</gene>
<dbReference type="STRING" id="869213.GCA_000517085_00215"/>